<accession>A0A3B0WLB7</accession>
<dbReference type="Gene3D" id="3.30.70.270">
    <property type="match status" value="1"/>
</dbReference>
<dbReference type="PANTHER" id="PTHR33121:SF70">
    <property type="entry name" value="SIGNALING PROTEIN YKOW"/>
    <property type="match status" value="1"/>
</dbReference>
<dbReference type="SUPFAM" id="SSF55781">
    <property type="entry name" value="GAF domain-like"/>
    <property type="match status" value="1"/>
</dbReference>
<dbReference type="Gene3D" id="3.20.20.450">
    <property type="entry name" value="EAL domain"/>
    <property type="match status" value="1"/>
</dbReference>
<dbReference type="SMART" id="SM00052">
    <property type="entry name" value="EAL"/>
    <property type="match status" value="1"/>
</dbReference>
<reference evidence="3" key="1">
    <citation type="submission" date="2018-06" db="EMBL/GenBank/DDBJ databases">
        <authorList>
            <person name="Zhirakovskaya E."/>
        </authorList>
    </citation>
    <scope>NUCLEOTIDE SEQUENCE</scope>
</reference>
<evidence type="ECO:0000313" key="3">
    <source>
        <dbReference type="EMBL" id="VAW52132.1"/>
    </source>
</evidence>
<gene>
    <name evidence="3" type="ORF">MNBD_GAMMA05-662</name>
</gene>
<feature type="domain" description="EAL" evidence="1">
    <location>
        <begin position="363"/>
        <end position="617"/>
    </location>
</feature>
<dbReference type="InterPro" id="IPR035919">
    <property type="entry name" value="EAL_sf"/>
</dbReference>
<dbReference type="PANTHER" id="PTHR33121">
    <property type="entry name" value="CYCLIC DI-GMP PHOSPHODIESTERASE PDEF"/>
    <property type="match status" value="1"/>
</dbReference>
<dbReference type="PROSITE" id="PS50887">
    <property type="entry name" value="GGDEF"/>
    <property type="match status" value="1"/>
</dbReference>
<dbReference type="CDD" id="cd01949">
    <property type="entry name" value="GGDEF"/>
    <property type="match status" value="1"/>
</dbReference>
<name>A0A3B0WLB7_9ZZZZ</name>
<dbReference type="Pfam" id="PF00990">
    <property type="entry name" value="GGDEF"/>
    <property type="match status" value="1"/>
</dbReference>
<dbReference type="PROSITE" id="PS50883">
    <property type="entry name" value="EAL"/>
    <property type="match status" value="1"/>
</dbReference>
<dbReference type="SUPFAM" id="SSF55073">
    <property type="entry name" value="Nucleotide cyclase"/>
    <property type="match status" value="1"/>
</dbReference>
<dbReference type="CDD" id="cd01948">
    <property type="entry name" value="EAL"/>
    <property type="match status" value="1"/>
</dbReference>
<dbReference type="InterPro" id="IPR029787">
    <property type="entry name" value="Nucleotide_cyclase"/>
</dbReference>
<organism evidence="3">
    <name type="scientific">hydrothermal vent metagenome</name>
    <dbReference type="NCBI Taxonomy" id="652676"/>
    <lineage>
        <taxon>unclassified sequences</taxon>
        <taxon>metagenomes</taxon>
        <taxon>ecological metagenomes</taxon>
    </lineage>
</organism>
<dbReference type="AlphaFoldDB" id="A0A3B0WLB7"/>
<proteinExistence type="predicted"/>
<dbReference type="Pfam" id="PF00563">
    <property type="entry name" value="EAL"/>
    <property type="match status" value="1"/>
</dbReference>
<dbReference type="SMART" id="SM00267">
    <property type="entry name" value="GGDEF"/>
    <property type="match status" value="1"/>
</dbReference>
<dbReference type="NCBIfam" id="TIGR00254">
    <property type="entry name" value="GGDEF"/>
    <property type="match status" value="1"/>
</dbReference>
<dbReference type="InterPro" id="IPR001633">
    <property type="entry name" value="EAL_dom"/>
</dbReference>
<dbReference type="FunFam" id="3.20.20.450:FF:000001">
    <property type="entry name" value="Cyclic di-GMP phosphodiesterase yahA"/>
    <property type="match status" value="1"/>
</dbReference>
<protein>
    <submittedName>
        <fullName evidence="3">Diguanylate cyclase/phosphodiesterase (GGDEF &amp; EAL domains) with PAS/PAC sensor(S)</fullName>
    </submittedName>
</protein>
<dbReference type="InterPro" id="IPR050706">
    <property type="entry name" value="Cyclic-di-GMP_PDE-like"/>
</dbReference>
<evidence type="ECO:0000259" key="1">
    <source>
        <dbReference type="PROSITE" id="PS50883"/>
    </source>
</evidence>
<dbReference type="EMBL" id="UOFE01000024">
    <property type="protein sequence ID" value="VAW52132.1"/>
    <property type="molecule type" value="Genomic_DNA"/>
</dbReference>
<dbReference type="InterPro" id="IPR043128">
    <property type="entry name" value="Rev_trsase/Diguanyl_cyclase"/>
</dbReference>
<feature type="domain" description="GGDEF" evidence="2">
    <location>
        <begin position="220"/>
        <end position="354"/>
    </location>
</feature>
<evidence type="ECO:0000259" key="2">
    <source>
        <dbReference type="PROSITE" id="PS50887"/>
    </source>
</evidence>
<dbReference type="SUPFAM" id="SSF141868">
    <property type="entry name" value="EAL domain-like"/>
    <property type="match status" value="1"/>
</dbReference>
<dbReference type="InterPro" id="IPR000160">
    <property type="entry name" value="GGDEF_dom"/>
</dbReference>
<sequence length="628" mass="70920">MQNPPTNIQPEAIPSIDEISSSEQQEIINNILFIGMENIPLSEKLDRSLKSIVTTPWINQNVELGIFVIIPDTHTIILKAQHNMKKSTRLKCLDPEYRKKICHDAVQTGHSGYHPSFVKSGIHNDIEADFRPYYSIPVKSGDAVSAVLALYLEPGHKQDIREIFFLRTVANVLTFVMELYKTEQQVHQLVHYDQLTKLPNKSLIKQHITREIKDSKKSNKKIAIVFLDLDGIKRINESMGHTLGDDIIKIISKRLQRCINSVDLVGRWGGDEFVIVLSDVQLAEEVFSTLQNIFQRFLEPVSLLQQKQLVISTSIGISVYPADGNNTMTLVQNAEMAMHVAKSKGGNCHRFYTDDMNDAVTERLGIETGMRTALEQNQFELYYQPLVNNETQKITGAEALIRWNHPTKGLIPPDKFIPVAEDSDLIIPIGEWVINQACAQCKQWSQRGINNLKVSVNVSAKQFRDNTLPNTVKDALDKTGLNPADLTLELTESSIMEDVEQTIENLHLFKKIGVSLSIDDFGTGYSSLAYLKRFPIDKLKIDRSFVQNVDNNSDDKSIVRSIIALGHSLKLSIIAEGVEKIEHMNLLDSLNCEESQGYYISRPLPVDQFIEFVLLWQKSIDTEPGSDI</sequence>
<dbReference type="GO" id="GO:0071111">
    <property type="term" value="F:cyclic-guanylate-specific phosphodiesterase activity"/>
    <property type="evidence" value="ECO:0007669"/>
    <property type="project" value="InterPro"/>
</dbReference>